<dbReference type="SUPFAM" id="SSF82185">
    <property type="entry name" value="Histone H3 K4-specific methyltransferase SET7/9 N-terminal domain"/>
    <property type="match status" value="2"/>
</dbReference>
<keyword evidence="4" id="KW-1185">Reference proteome</keyword>
<protein>
    <recommendedName>
        <fullName evidence="5">Radial spoke head 1 homolog</fullName>
    </recommendedName>
</protein>
<dbReference type="SMART" id="SM00698">
    <property type="entry name" value="MORN"/>
    <property type="match status" value="6"/>
</dbReference>
<dbReference type="GO" id="GO:0031514">
    <property type="term" value="C:motile cilium"/>
    <property type="evidence" value="ECO:0007669"/>
    <property type="project" value="TreeGrafter"/>
</dbReference>
<keyword evidence="1" id="KW-0677">Repeat</keyword>
<dbReference type="PANTHER" id="PTHR43215:SF14">
    <property type="entry name" value="RADIAL SPOKE HEAD 1 HOMOLOG"/>
    <property type="match status" value="1"/>
</dbReference>
<dbReference type="PANTHER" id="PTHR43215">
    <property type="entry name" value="RADIAL SPOKE HEAD 1 HOMOLOG"/>
    <property type="match status" value="1"/>
</dbReference>
<feature type="region of interest" description="Disordered" evidence="2">
    <location>
        <begin position="1"/>
        <end position="34"/>
    </location>
</feature>
<sequence>MSDDITGAEEAGEDKGEGKETYPFGEYEGGRDEDLNRHGFGSALLPNGDIYEGEYIHGQRYGKGMYAFKNGARYSGMWKRGLKHGHGEFLYPDGSKYVGDWKKDFKHGIGTYTYPNGDIYEGCWYEGWRHGLGTYFFKALEVSFYGTWKEGRMEGPGIYNYAYYRYHGTFEKNLPKGAGCFIFDCKYMQHGFFINIRDPKFDYLGIQELNLEKNPDGSDNRGNLSGIVPIWRARSITEYRTELLPPEPIPIPVREEEESMQDIIQYLEKHHDVIGAEDDERITTSPVPPDLDIPDIDIYNI</sequence>
<evidence type="ECO:0000256" key="2">
    <source>
        <dbReference type="SAM" id="MobiDB-lite"/>
    </source>
</evidence>
<organism evidence="3 4">
    <name type="scientific">Phyllotreta striolata</name>
    <name type="common">Striped flea beetle</name>
    <name type="synonym">Crioceris striolata</name>
    <dbReference type="NCBI Taxonomy" id="444603"/>
    <lineage>
        <taxon>Eukaryota</taxon>
        <taxon>Metazoa</taxon>
        <taxon>Ecdysozoa</taxon>
        <taxon>Arthropoda</taxon>
        <taxon>Hexapoda</taxon>
        <taxon>Insecta</taxon>
        <taxon>Pterygota</taxon>
        <taxon>Neoptera</taxon>
        <taxon>Endopterygota</taxon>
        <taxon>Coleoptera</taxon>
        <taxon>Polyphaga</taxon>
        <taxon>Cucujiformia</taxon>
        <taxon>Chrysomeloidea</taxon>
        <taxon>Chrysomelidae</taxon>
        <taxon>Galerucinae</taxon>
        <taxon>Alticini</taxon>
        <taxon>Phyllotreta</taxon>
    </lineage>
</organism>
<dbReference type="GO" id="GO:0005634">
    <property type="term" value="C:nucleus"/>
    <property type="evidence" value="ECO:0007669"/>
    <property type="project" value="TreeGrafter"/>
</dbReference>
<dbReference type="InterPro" id="IPR003409">
    <property type="entry name" value="MORN"/>
</dbReference>
<dbReference type="OrthoDB" id="423343at2759"/>
<dbReference type="Gene3D" id="2.20.110.10">
    <property type="entry name" value="Histone H3 K4-specific methyltransferase SET7/9 N-terminal domain"/>
    <property type="match status" value="2"/>
</dbReference>
<dbReference type="AlphaFoldDB" id="A0A9N9XRX6"/>
<reference evidence="3" key="1">
    <citation type="submission" date="2022-01" db="EMBL/GenBank/DDBJ databases">
        <authorList>
            <person name="King R."/>
        </authorList>
    </citation>
    <scope>NUCLEOTIDE SEQUENCE</scope>
</reference>
<dbReference type="Proteomes" id="UP001153712">
    <property type="component" value="Chromosome 6"/>
</dbReference>
<feature type="compositionally biased region" description="Acidic residues" evidence="2">
    <location>
        <begin position="1"/>
        <end position="12"/>
    </location>
</feature>
<proteinExistence type="predicted"/>
<name>A0A9N9XRX6_PHYSR</name>
<gene>
    <name evidence="3" type="ORF">PHYEVI_LOCUS9002</name>
</gene>
<dbReference type="GO" id="GO:0007286">
    <property type="term" value="P:spermatid development"/>
    <property type="evidence" value="ECO:0007669"/>
    <property type="project" value="TreeGrafter"/>
</dbReference>
<evidence type="ECO:0000256" key="1">
    <source>
        <dbReference type="ARBA" id="ARBA00022737"/>
    </source>
</evidence>
<dbReference type="EMBL" id="OU900099">
    <property type="protein sequence ID" value="CAG9862696.1"/>
    <property type="molecule type" value="Genomic_DNA"/>
</dbReference>
<evidence type="ECO:0000313" key="3">
    <source>
        <dbReference type="EMBL" id="CAG9862696.1"/>
    </source>
</evidence>
<evidence type="ECO:0008006" key="5">
    <source>
        <dbReference type="Google" id="ProtNLM"/>
    </source>
</evidence>
<dbReference type="FunFam" id="2.20.110.10:FF:000002">
    <property type="entry name" value="Phosphatidylinositol 4-phosphate 5-kinase 8"/>
    <property type="match status" value="1"/>
</dbReference>
<dbReference type="GO" id="GO:0035082">
    <property type="term" value="P:axoneme assembly"/>
    <property type="evidence" value="ECO:0007669"/>
    <property type="project" value="TreeGrafter"/>
</dbReference>
<dbReference type="Pfam" id="PF02493">
    <property type="entry name" value="MORN"/>
    <property type="match status" value="6"/>
</dbReference>
<evidence type="ECO:0000313" key="4">
    <source>
        <dbReference type="Proteomes" id="UP001153712"/>
    </source>
</evidence>
<accession>A0A9N9XRX6</accession>